<gene>
    <name evidence="1" type="ORF">APLA_LOCUS355</name>
</gene>
<protein>
    <submittedName>
        <fullName evidence="1">Uncharacterized protein</fullName>
    </submittedName>
</protein>
<sequence>MIGLGYNWFSFGYVFGTCLAVRLTSAVARRAVAPPAGLQQYAVDTLGSGPPTQVFPVRRSTSPKAIPRLCNETVSGICREVMRRDYALPRDSTLKVRGR</sequence>
<dbReference type="Proteomes" id="UP000494256">
    <property type="component" value="Unassembled WGS sequence"/>
</dbReference>
<name>A0A8S0YN18_ARCPL</name>
<proteinExistence type="predicted"/>
<evidence type="ECO:0000313" key="2">
    <source>
        <dbReference type="Proteomes" id="UP000494256"/>
    </source>
</evidence>
<evidence type="ECO:0000313" key="1">
    <source>
        <dbReference type="EMBL" id="CAB3220541.1"/>
    </source>
</evidence>
<reference evidence="1 2" key="1">
    <citation type="submission" date="2020-04" db="EMBL/GenBank/DDBJ databases">
        <authorList>
            <person name="Wallbank WR R."/>
            <person name="Pardo Diaz C."/>
            <person name="Kozak K."/>
            <person name="Martin S."/>
            <person name="Jiggins C."/>
            <person name="Moest M."/>
            <person name="Warren A I."/>
            <person name="Byers J.R.P. K."/>
            <person name="Montejo-Kovacevich G."/>
            <person name="Yen C E."/>
        </authorList>
    </citation>
    <scope>NUCLEOTIDE SEQUENCE [LARGE SCALE GENOMIC DNA]</scope>
</reference>
<organism evidence="1 2">
    <name type="scientific">Arctia plantaginis</name>
    <name type="common">Wood tiger moth</name>
    <name type="synonym">Phalaena plantaginis</name>
    <dbReference type="NCBI Taxonomy" id="874455"/>
    <lineage>
        <taxon>Eukaryota</taxon>
        <taxon>Metazoa</taxon>
        <taxon>Ecdysozoa</taxon>
        <taxon>Arthropoda</taxon>
        <taxon>Hexapoda</taxon>
        <taxon>Insecta</taxon>
        <taxon>Pterygota</taxon>
        <taxon>Neoptera</taxon>
        <taxon>Endopterygota</taxon>
        <taxon>Lepidoptera</taxon>
        <taxon>Glossata</taxon>
        <taxon>Ditrysia</taxon>
        <taxon>Noctuoidea</taxon>
        <taxon>Erebidae</taxon>
        <taxon>Arctiinae</taxon>
        <taxon>Arctia</taxon>
    </lineage>
</organism>
<dbReference type="EMBL" id="CADEBD010000037">
    <property type="protein sequence ID" value="CAB3220541.1"/>
    <property type="molecule type" value="Genomic_DNA"/>
</dbReference>
<dbReference type="OrthoDB" id="269227at2759"/>
<comment type="caution">
    <text evidence="1">The sequence shown here is derived from an EMBL/GenBank/DDBJ whole genome shotgun (WGS) entry which is preliminary data.</text>
</comment>
<dbReference type="AlphaFoldDB" id="A0A8S0YN18"/>
<accession>A0A8S0YN18</accession>